<accession>A0A150TDL2</accession>
<gene>
    <name evidence="1" type="ORF">BE18_31080</name>
</gene>
<evidence type="ECO:0000313" key="2">
    <source>
        <dbReference type="Proteomes" id="UP000075515"/>
    </source>
</evidence>
<proteinExistence type="predicted"/>
<protein>
    <submittedName>
        <fullName evidence="1">Uncharacterized protein</fullName>
    </submittedName>
</protein>
<reference evidence="1 2" key="1">
    <citation type="submission" date="2014-02" db="EMBL/GenBank/DDBJ databases">
        <title>The small core and large imbalanced accessory genome model reveals a collaborative survival strategy of Sorangium cellulosum strains in nature.</title>
        <authorList>
            <person name="Han K."/>
            <person name="Peng R."/>
            <person name="Blom J."/>
            <person name="Li Y.-Z."/>
        </authorList>
    </citation>
    <scope>NUCLEOTIDE SEQUENCE [LARGE SCALE GENOMIC DNA]</scope>
    <source>
        <strain evidence="1 2">So0149</strain>
    </source>
</reference>
<sequence>MRGGAPIELLRDGTWIVTPSSAEFPLPPLADDFDGDARLRLAVYSDPLSPQGKVVLLSDAGRVASSLRSNEPGDPERARRLVGSVAIHSVPLCGEDNFETLEAAGSCFRAYLTVPAMLATLQVTRAPWVEKPLVTRSVLSAVGVALAIDRYDPVERRAFPVAAQVGGFVQTLGEGRVGLLGYVGVAPTVPILGSGGNTTSFGFLAGLGLEYITNEAGPDEGLKPAAFLSAVVQVGQAAPQVSTSGRASFGTYAGE</sequence>
<name>A0A150TDL2_SORCE</name>
<dbReference type="Proteomes" id="UP000075515">
    <property type="component" value="Unassembled WGS sequence"/>
</dbReference>
<organism evidence="1 2">
    <name type="scientific">Sorangium cellulosum</name>
    <name type="common">Polyangium cellulosum</name>
    <dbReference type="NCBI Taxonomy" id="56"/>
    <lineage>
        <taxon>Bacteria</taxon>
        <taxon>Pseudomonadati</taxon>
        <taxon>Myxococcota</taxon>
        <taxon>Polyangia</taxon>
        <taxon>Polyangiales</taxon>
        <taxon>Polyangiaceae</taxon>
        <taxon>Sorangium</taxon>
    </lineage>
</organism>
<comment type="caution">
    <text evidence="1">The sequence shown here is derived from an EMBL/GenBank/DDBJ whole genome shotgun (WGS) entry which is preliminary data.</text>
</comment>
<dbReference type="AlphaFoldDB" id="A0A150TDL2"/>
<dbReference type="EMBL" id="JEMC01000512">
    <property type="protein sequence ID" value="KYG02794.1"/>
    <property type="molecule type" value="Genomic_DNA"/>
</dbReference>
<evidence type="ECO:0000313" key="1">
    <source>
        <dbReference type="EMBL" id="KYG02794.1"/>
    </source>
</evidence>